<feature type="active site" evidence="5">
    <location>
        <position position="19"/>
    </location>
</feature>
<dbReference type="InterPro" id="IPR050438">
    <property type="entry name" value="LMW_PTPase"/>
</dbReference>
<dbReference type="InterPro" id="IPR023485">
    <property type="entry name" value="Ptyr_pPase"/>
</dbReference>
<dbReference type="Proteomes" id="UP000318294">
    <property type="component" value="Unassembled WGS sequence"/>
</dbReference>
<dbReference type="OrthoDB" id="9784339at2"/>
<feature type="domain" description="Phosphotyrosine protein phosphatase I" evidence="6">
    <location>
        <begin position="7"/>
        <end position="156"/>
    </location>
</feature>
<dbReference type="InterPro" id="IPR017867">
    <property type="entry name" value="Tyr_phospatase_low_mol_wt"/>
</dbReference>
<keyword evidence="3 7" id="KW-0378">Hydrolase</keyword>
<proteinExistence type="inferred from homology"/>
<dbReference type="RefSeq" id="WP_144328856.1">
    <property type="nucleotide sequence ID" value="NZ_VJON01000034.1"/>
</dbReference>
<feature type="active site" description="Nucleophile" evidence="5">
    <location>
        <position position="13"/>
    </location>
</feature>
<dbReference type="SUPFAM" id="SSF52788">
    <property type="entry name" value="Phosphotyrosine protein phosphatases I"/>
    <property type="match status" value="1"/>
</dbReference>
<evidence type="ECO:0000313" key="8">
    <source>
        <dbReference type="Proteomes" id="UP000318294"/>
    </source>
</evidence>
<keyword evidence="4" id="KW-0904">Protein phosphatase</keyword>
<keyword evidence="8" id="KW-1185">Reference proteome</keyword>
<dbReference type="AlphaFoldDB" id="A0A554XAM0"/>
<dbReference type="InterPro" id="IPR036196">
    <property type="entry name" value="Ptyr_pPase_sf"/>
</dbReference>
<organism evidence="7 8">
    <name type="scientific">Tepidimonas charontis</name>
    <dbReference type="NCBI Taxonomy" id="2267262"/>
    <lineage>
        <taxon>Bacteria</taxon>
        <taxon>Pseudomonadati</taxon>
        <taxon>Pseudomonadota</taxon>
        <taxon>Betaproteobacteria</taxon>
        <taxon>Burkholderiales</taxon>
        <taxon>Tepidimonas</taxon>
    </lineage>
</organism>
<evidence type="ECO:0000256" key="4">
    <source>
        <dbReference type="ARBA" id="ARBA00022912"/>
    </source>
</evidence>
<dbReference type="EC" id="3.1.3.48" evidence="2"/>
<dbReference type="Gene3D" id="3.40.50.2300">
    <property type="match status" value="1"/>
</dbReference>
<reference evidence="7 8" key="1">
    <citation type="submission" date="2019-07" db="EMBL/GenBank/DDBJ databases">
        <title>Tepidimonas charontis SPSP-6 draft genome.</title>
        <authorList>
            <person name="Da Costa M.S."/>
            <person name="Froufe H.J.C."/>
            <person name="Egas C."/>
            <person name="Albuquerque L."/>
        </authorList>
    </citation>
    <scope>NUCLEOTIDE SEQUENCE [LARGE SCALE GENOMIC DNA]</scope>
    <source>
        <strain evidence="7 8">SPSP-6</strain>
    </source>
</reference>
<evidence type="ECO:0000256" key="1">
    <source>
        <dbReference type="ARBA" id="ARBA00011063"/>
    </source>
</evidence>
<evidence type="ECO:0000256" key="5">
    <source>
        <dbReference type="PIRSR" id="PIRSR617867-1"/>
    </source>
</evidence>
<dbReference type="EMBL" id="VJON01000034">
    <property type="protein sequence ID" value="TSE32882.1"/>
    <property type="molecule type" value="Genomic_DNA"/>
</dbReference>
<dbReference type="PANTHER" id="PTHR11717">
    <property type="entry name" value="LOW MOLECULAR WEIGHT PROTEIN TYROSINE PHOSPHATASE"/>
    <property type="match status" value="1"/>
</dbReference>
<dbReference type="Pfam" id="PF01451">
    <property type="entry name" value="LMWPc"/>
    <property type="match status" value="1"/>
</dbReference>
<evidence type="ECO:0000256" key="2">
    <source>
        <dbReference type="ARBA" id="ARBA00013064"/>
    </source>
</evidence>
<dbReference type="SMART" id="SM00226">
    <property type="entry name" value="LMWPc"/>
    <property type="match status" value="1"/>
</dbReference>
<evidence type="ECO:0000313" key="7">
    <source>
        <dbReference type="EMBL" id="TSE32882.1"/>
    </source>
</evidence>
<dbReference type="CDD" id="cd16343">
    <property type="entry name" value="LMWPTP"/>
    <property type="match status" value="1"/>
</dbReference>
<dbReference type="PRINTS" id="PR00719">
    <property type="entry name" value="LMWPTPASE"/>
</dbReference>
<evidence type="ECO:0000259" key="6">
    <source>
        <dbReference type="SMART" id="SM00226"/>
    </source>
</evidence>
<dbReference type="PANTHER" id="PTHR11717:SF7">
    <property type="entry name" value="LOW MOLECULAR WEIGHT PHOSPHOTYROSINE PROTEIN PHOSPHATASE"/>
    <property type="match status" value="1"/>
</dbReference>
<name>A0A554XAM0_9BURK</name>
<evidence type="ECO:0000256" key="3">
    <source>
        <dbReference type="ARBA" id="ARBA00022801"/>
    </source>
</evidence>
<accession>A0A554XAM0</accession>
<dbReference type="GO" id="GO:0004725">
    <property type="term" value="F:protein tyrosine phosphatase activity"/>
    <property type="evidence" value="ECO:0007669"/>
    <property type="project" value="UniProtKB-EC"/>
</dbReference>
<gene>
    <name evidence="7" type="primary">yfkJ</name>
    <name evidence="7" type="ORF">Tchar_01955</name>
</gene>
<protein>
    <recommendedName>
        <fullName evidence="2">protein-tyrosine-phosphatase</fullName>
        <ecNumber evidence="2">3.1.3.48</ecNumber>
    </recommendedName>
</protein>
<sequence>MHPTPAYHIVVFCMGNICRSPTAHAVLRHRLQQRGWHAWVTVDSAGTHAYHVGHAPDPRAQHHARLRGYDLSDLRARQLTPEDFARADLLLGMDWDNLALAEAACPPAHRRKLRRLAEFCRRHDSPVIPDPYYEGASAFEYVLDLVEDACDGLLDHVGRVLHRRGLALPSAVR</sequence>
<comment type="similarity">
    <text evidence="1">Belongs to the low molecular weight phosphotyrosine protein phosphatase family.</text>
</comment>
<comment type="caution">
    <text evidence="7">The sequence shown here is derived from an EMBL/GenBank/DDBJ whole genome shotgun (WGS) entry which is preliminary data.</text>
</comment>
<feature type="active site" description="Proton donor" evidence="5">
    <location>
        <position position="130"/>
    </location>
</feature>